<dbReference type="AlphaFoldDB" id="A0A9Q0RYZ8"/>
<name>A0A9Q0RYZ8_9DIPT</name>
<evidence type="ECO:0000313" key="2">
    <source>
        <dbReference type="Proteomes" id="UP001151699"/>
    </source>
</evidence>
<dbReference type="Proteomes" id="UP001151699">
    <property type="component" value="Chromosome X"/>
</dbReference>
<accession>A0A9Q0RYZ8</accession>
<protein>
    <submittedName>
        <fullName evidence="1">Uncharacterized protein</fullName>
    </submittedName>
</protein>
<sequence>MMASVAGNLGCTVDSLVSSVIGTINPIINTTTDLIGNVNPVISKLLGGLGGIGVGKPCGCQVGNGGIGGVPC</sequence>
<reference evidence="1" key="1">
    <citation type="submission" date="2022-07" db="EMBL/GenBank/DDBJ databases">
        <authorList>
            <person name="Trinca V."/>
            <person name="Uliana J.V.C."/>
            <person name="Torres T.T."/>
            <person name="Ward R.J."/>
            <person name="Monesi N."/>
        </authorList>
    </citation>
    <scope>NUCLEOTIDE SEQUENCE</scope>
    <source>
        <strain evidence="1">HSMRA1968</strain>
        <tissue evidence="1">Whole embryos</tissue>
    </source>
</reference>
<gene>
    <name evidence="1" type="ORF">Bhyg_12119</name>
</gene>
<proteinExistence type="predicted"/>
<organism evidence="1 2">
    <name type="scientific">Pseudolycoriella hygida</name>
    <dbReference type="NCBI Taxonomy" id="35572"/>
    <lineage>
        <taxon>Eukaryota</taxon>
        <taxon>Metazoa</taxon>
        <taxon>Ecdysozoa</taxon>
        <taxon>Arthropoda</taxon>
        <taxon>Hexapoda</taxon>
        <taxon>Insecta</taxon>
        <taxon>Pterygota</taxon>
        <taxon>Neoptera</taxon>
        <taxon>Endopterygota</taxon>
        <taxon>Diptera</taxon>
        <taxon>Nematocera</taxon>
        <taxon>Sciaroidea</taxon>
        <taxon>Sciaridae</taxon>
        <taxon>Pseudolycoriella</taxon>
    </lineage>
</organism>
<keyword evidence="2" id="KW-1185">Reference proteome</keyword>
<comment type="caution">
    <text evidence="1">The sequence shown here is derived from an EMBL/GenBank/DDBJ whole genome shotgun (WGS) entry which is preliminary data.</text>
</comment>
<feature type="non-terminal residue" evidence="1">
    <location>
        <position position="1"/>
    </location>
</feature>
<dbReference type="EMBL" id="WJQU01000003">
    <property type="protein sequence ID" value="KAJ6639375.1"/>
    <property type="molecule type" value="Genomic_DNA"/>
</dbReference>
<evidence type="ECO:0000313" key="1">
    <source>
        <dbReference type="EMBL" id="KAJ6639375.1"/>
    </source>
</evidence>